<name>A0A9N9DVL6_9GLOM</name>
<feature type="region of interest" description="Disordered" evidence="1">
    <location>
        <begin position="207"/>
        <end position="270"/>
    </location>
</feature>
<reference evidence="2" key="1">
    <citation type="submission" date="2021-06" db="EMBL/GenBank/DDBJ databases">
        <authorList>
            <person name="Kallberg Y."/>
            <person name="Tangrot J."/>
            <person name="Rosling A."/>
        </authorList>
    </citation>
    <scope>NUCLEOTIDE SEQUENCE</scope>
    <source>
        <strain evidence="2">IN212</strain>
    </source>
</reference>
<accession>A0A9N9DVL6</accession>
<dbReference type="AlphaFoldDB" id="A0A9N9DVL6"/>
<dbReference type="Proteomes" id="UP000789396">
    <property type="component" value="Unassembled WGS sequence"/>
</dbReference>
<feature type="compositionally biased region" description="Basic and acidic residues" evidence="1">
    <location>
        <begin position="207"/>
        <end position="223"/>
    </location>
</feature>
<organism evidence="2 3">
    <name type="scientific">Racocetra fulgida</name>
    <dbReference type="NCBI Taxonomy" id="60492"/>
    <lineage>
        <taxon>Eukaryota</taxon>
        <taxon>Fungi</taxon>
        <taxon>Fungi incertae sedis</taxon>
        <taxon>Mucoromycota</taxon>
        <taxon>Glomeromycotina</taxon>
        <taxon>Glomeromycetes</taxon>
        <taxon>Diversisporales</taxon>
        <taxon>Gigasporaceae</taxon>
        <taxon>Racocetra</taxon>
    </lineage>
</organism>
<keyword evidence="3" id="KW-1185">Reference proteome</keyword>
<proteinExistence type="predicted"/>
<evidence type="ECO:0000313" key="3">
    <source>
        <dbReference type="Proteomes" id="UP000789396"/>
    </source>
</evidence>
<dbReference type="EMBL" id="CAJVPZ010013891">
    <property type="protein sequence ID" value="CAG8652690.1"/>
    <property type="molecule type" value="Genomic_DNA"/>
</dbReference>
<feature type="compositionally biased region" description="Polar residues" evidence="1">
    <location>
        <begin position="255"/>
        <end position="270"/>
    </location>
</feature>
<feature type="compositionally biased region" description="Basic and acidic residues" evidence="1">
    <location>
        <begin position="238"/>
        <end position="250"/>
    </location>
</feature>
<gene>
    <name evidence="2" type="ORF">RFULGI_LOCUS8523</name>
</gene>
<dbReference type="OrthoDB" id="10540571at2759"/>
<protein>
    <submittedName>
        <fullName evidence="2">12711_t:CDS:1</fullName>
    </submittedName>
</protein>
<sequence>MSSISRVESYNAKIKSLIFNSNTILLKLANVPSICINEEDKRTKYSLFRASVPKIALFSTAETILPNVCQLLSTYLTEETQKIQEDQIIQALHYHASCVAENELQVYNSVNLEDSDLFYNETFIAITAKALLNLIEANQIIHQASMNINYLNVLNQDHLDVMQDGNQEFIKEPRAATLLAVQNRDLKFIEILDNYLKEHQVERLYVEDKNKESSSKSNDDNLSPKDLVNPRKHKVKERPKETDRKQHSCEPPKGSRQQSRCSNCNGLGHN</sequence>
<evidence type="ECO:0000313" key="2">
    <source>
        <dbReference type="EMBL" id="CAG8652690.1"/>
    </source>
</evidence>
<comment type="caution">
    <text evidence="2">The sequence shown here is derived from an EMBL/GenBank/DDBJ whole genome shotgun (WGS) entry which is preliminary data.</text>
</comment>
<evidence type="ECO:0000256" key="1">
    <source>
        <dbReference type="SAM" id="MobiDB-lite"/>
    </source>
</evidence>